<feature type="signal peptide" evidence="1">
    <location>
        <begin position="1"/>
        <end position="19"/>
    </location>
</feature>
<sequence>MFPNSILALASVAIVAVNAAPFKPPFSKECTNISLNSYWLVGDCLASTSTGSHRERSSVYLPDKITNHNGNLEWKLDGDFASSCKDCTLNGTTLNCNCRSPWSSQLQVAQLNLEEHLANYAGFLLSDLDGTPSHPKQHGPYPVPTDFSYTFVMGNTTCWGSDCYNVPDTIPGPPCAGGFSVQSVPKTCHKFHWPIAGDYWAGFQTASLNSASKAWEVLVYDNLDCAGFALKIIGPQDEGKCVSFAFGRKAVSMTIRPLWNADP</sequence>
<dbReference type="SMART" id="SM01111">
    <property type="entry name" value="CVNH"/>
    <property type="match status" value="1"/>
</dbReference>
<accession>A0A9P4JQQ3</accession>
<evidence type="ECO:0000313" key="4">
    <source>
        <dbReference type="Proteomes" id="UP000799536"/>
    </source>
</evidence>
<keyword evidence="1" id="KW-0732">Signal</keyword>
<protein>
    <recommendedName>
        <fullName evidence="2">Cyanovirin-N domain-containing protein</fullName>
    </recommendedName>
</protein>
<evidence type="ECO:0000313" key="3">
    <source>
        <dbReference type="EMBL" id="KAF2202646.1"/>
    </source>
</evidence>
<dbReference type="EMBL" id="ML993929">
    <property type="protein sequence ID" value="KAF2202646.1"/>
    <property type="molecule type" value="Genomic_DNA"/>
</dbReference>
<name>A0A9P4JQQ3_9PLEO</name>
<evidence type="ECO:0000259" key="2">
    <source>
        <dbReference type="SMART" id="SM01111"/>
    </source>
</evidence>
<dbReference type="OrthoDB" id="4672515at2759"/>
<dbReference type="InterPro" id="IPR036673">
    <property type="entry name" value="Cyanovirin-N_sf"/>
</dbReference>
<dbReference type="InterPro" id="IPR011058">
    <property type="entry name" value="Cyanovirin-N"/>
</dbReference>
<dbReference type="Gene3D" id="2.30.60.10">
    <property type="entry name" value="Cyanovirin-N"/>
    <property type="match status" value="1"/>
</dbReference>
<reference evidence="3" key="1">
    <citation type="journal article" date="2020" name="Stud. Mycol.">
        <title>101 Dothideomycetes genomes: a test case for predicting lifestyles and emergence of pathogens.</title>
        <authorList>
            <person name="Haridas S."/>
            <person name="Albert R."/>
            <person name="Binder M."/>
            <person name="Bloem J."/>
            <person name="Labutti K."/>
            <person name="Salamov A."/>
            <person name="Andreopoulos B."/>
            <person name="Baker S."/>
            <person name="Barry K."/>
            <person name="Bills G."/>
            <person name="Bluhm B."/>
            <person name="Cannon C."/>
            <person name="Castanera R."/>
            <person name="Culley D."/>
            <person name="Daum C."/>
            <person name="Ezra D."/>
            <person name="Gonzalez J."/>
            <person name="Henrissat B."/>
            <person name="Kuo A."/>
            <person name="Liang C."/>
            <person name="Lipzen A."/>
            <person name="Lutzoni F."/>
            <person name="Magnuson J."/>
            <person name="Mondo S."/>
            <person name="Nolan M."/>
            <person name="Ohm R."/>
            <person name="Pangilinan J."/>
            <person name="Park H.-J."/>
            <person name="Ramirez L."/>
            <person name="Alfaro M."/>
            <person name="Sun H."/>
            <person name="Tritt A."/>
            <person name="Yoshinaga Y."/>
            <person name="Zwiers L.-H."/>
            <person name="Turgeon B."/>
            <person name="Goodwin S."/>
            <person name="Spatafora J."/>
            <person name="Crous P."/>
            <person name="Grigoriev I."/>
        </authorList>
    </citation>
    <scope>NUCLEOTIDE SEQUENCE</scope>
    <source>
        <strain evidence="3">ATCC 74209</strain>
    </source>
</reference>
<keyword evidence="4" id="KW-1185">Reference proteome</keyword>
<proteinExistence type="predicted"/>
<comment type="caution">
    <text evidence="3">The sequence shown here is derived from an EMBL/GenBank/DDBJ whole genome shotgun (WGS) entry which is preliminary data.</text>
</comment>
<dbReference type="Proteomes" id="UP000799536">
    <property type="component" value="Unassembled WGS sequence"/>
</dbReference>
<dbReference type="SUPFAM" id="SSF51322">
    <property type="entry name" value="Cyanovirin-N"/>
    <property type="match status" value="1"/>
</dbReference>
<feature type="domain" description="Cyanovirin-N" evidence="2">
    <location>
        <begin position="25"/>
        <end position="126"/>
    </location>
</feature>
<feature type="chain" id="PRO_5040433887" description="Cyanovirin-N domain-containing protein" evidence="1">
    <location>
        <begin position="20"/>
        <end position="263"/>
    </location>
</feature>
<dbReference type="Pfam" id="PF08881">
    <property type="entry name" value="CVNH"/>
    <property type="match status" value="1"/>
</dbReference>
<gene>
    <name evidence="3" type="ORF">GQ43DRAFT_303962</name>
</gene>
<dbReference type="AlphaFoldDB" id="A0A9P4JQQ3"/>
<evidence type="ECO:0000256" key="1">
    <source>
        <dbReference type="SAM" id="SignalP"/>
    </source>
</evidence>
<organism evidence="3 4">
    <name type="scientific">Delitschia confertaspora ATCC 74209</name>
    <dbReference type="NCBI Taxonomy" id="1513339"/>
    <lineage>
        <taxon>Eukaryota</taxon>
        <taxon>Fungi</taxon>
        <taxon>Dikarya</taxon>
        <taxon>Ascomycota</taxon>
        <taxon>Pezizomycotina</taxon>
        <taxon>Dothideomycetes</taxon>
        <taxon>Pleosporomycetidae</taxon>
        <taxon>Pleosporales</taxon>
        <taxon>Delitschiaceae</taxon>
        <taxon>Delitschia</taxon>
    </lineage>
</organism>